<evidence type="ECO:0000256" key="1">
    <source>
        <dbReference type="ARBA" id="ARBA00022737"/>
    </source>
</evidence>
<dbReference type="InterPro" id="IPR036770">
    <property type="entry name" value="Ankyrin_rpt-contain_sf"/>
</dbReference>
<comment type="caution">
    <text evidence="4">The sequence shown here is derived from an EMBL/GenBank/DDBJ whole genome shotgun (WGS) entry which is preliminary data.</text>
</comment>
<dbReference type="InterPro" id="IPR011600">
    <property type="entry name" value="Pept_C14_caspase"/>
</dbReference>
<name>A0A7J7JT55_BUGNE</name>
<dbReference type="InterPro" id="IPR029030">
    <property type="entry name" value="Caspase-like_dom_sf"/>
</dbReference>
<dbReference type="SUPFAM" id="SSF52129">
    <property type="entry name" value="Caspase-like"/>
    <property type="match status" value="1"/>
</dbReference>
<dbReference type="AlphaFoldDB" id="A0A7J7JT55"/>
<dbReference type="PROSITE" id="PS50208">
    <property type="entry name" value="CASPASE_P20"/>
    <property type="match status" value="1"/>
</dbReference>
<dbReference type="SMART" id="SM00248">
    <property type="entry name" value="ANK"/>
    <property type="match status" value="4"/>
</dbReference>
<evidence type="ECO:0000313" key="4">
    <source>
        <dbReference type="EMBL" id="KAF6028666.1"/>
    </source>
</evidence>
<dbReference type="OrthoDB" id="5314041at2759"/>
<dbReference type="InterPro" id="IPR002110">
    <property type="entry name" value="Ankyrin_rpt"/>
</dbReference>
<reference evidence="4" key="1">
    <citation type="submission" date="2020-06" db="EMBL/GenBank/DDBJ databases">
        <title>Draft genome of Bugula neritina, a colonial animal packing powerful symbionts and potential medicines.</title>
        <authorList>
            <person name="Rayko M."/>
        </authorList>
    </citation>
    <scope>NUCLEOTIDE SEQUENCE [LARGE SCALE GENOMIC DNA]</scope>
    <source>
        <strain evidence="4">Kwan_BN1</strain>
    </source>
</reference>
<dbReference type="PANTHER" id="PTHR24126">
    <property type="entry name" value="ANKYRIN REPEAT, PH AND SEC7 DOMAIN CONTAINING PROTEIN SECG-RELATED"/>
    <property type="match status" value="1"/>
</dbReference>
<dbReference type="Pfam" id="PF00656">
    <property type="entry name" value="Peptidase_C14"/>
    <property type="match status" value="1"/>
</dbReference>
<proteinExistence type="predicted"/>
<evidence type="ECO:0000259" key="3">
    <source>
        <dbReference type="PROSITE" id="PS50208"/>
    </source>
</evidence>
<sequence length="443" mass="49503">MPTSKNFDRLLKLMKERNEDGFKQMLRSLSPSQRLDVLKEQGDQKITLLKYAAARGFTEIIKVVITLLPESELYNILAIQDDNGNTLLSVAACYGSTDIVKLIANAVPTAVLYSLIRIQNKIGDTPLRRGLVEEKTETAKYILECLPASDMSKVISIPNNKGHTVLSRVAQFGLMDVLKLCVDIIPPAQLFSKVLVADDDGDTAIHCAAYGNQSEAAVYLLDKLTKNQVKEILEIRNKEGYTPIEYAKSEDHNDFATTANDYLNNRKIFLKGFAATLEANSIKKLTWPITDEDIVEKYLNESDVKTDIINLPLRSSTQPNTEDMYNCKEKYYQMTSPIRGRCLIINNRDFEVPSTPDQVKLDKRKGSDVDVANIVNVFTQLSFICEVHTNLTNRPDSLGFFTEDSPSGAGATVNDIKQKSDPFPGDHLSTDDLFLLKASFLSE</sequence>
<dbReference type="InterPro" id="IPR001309">
    <property type="entry name" value="Pept_C14_p20"/>
</dbReference>
<accession>A0A7J7JT55</accession>
<evidence type="ECO:0000256" key="2">
    <source>
        <dbReference type="ARBA" id="ARBA00023043"/>
    </source>
</evidence>
<evidence type="ECO:0000313" key="5">
    <source>
        <dbReference type="Proteomes" id="UP000593567"/>
    </source>
</evidence>
<keyword evidence="1" id="KW-0677">Repeat</keyword>
<gene>
    <name evidence="4" type="ORF">EB796_013036</name>
</gene>
<dbReference type="Gene3D" id="1.25.40.20">
    <property type="entry name" value="Ankyrin repeat-containing domain"/>
    <property type="match status" value="2"/>
</dbReference>
<organism evidence="4 5">
    <name type="scientific">Bugula neritina</name>
    <name type="common">Brown bryozoan</name>
    <name type="synonym">Sertularia neritina</name>
    <dbReference type="NCBI Taxonomy" id="10212"/>
    <lineage>
        <taxon>Eukaryota</taxon>
        <taxon>Metazoa</taxon>
        <taxon>Spiralia</taxon>
        <taxon>Lophotrochozoa</taxon>
        <taxon>Bryozoa</taxon>
        <taxon>Gymnolaemata</taxon>
        <taxon>Cheilostomatida</taxon>
        <taxon>Flustrina</taxon>
        <taxon>Buguloidea</taxon>
        <taxon>Bugulidae</taxon>
        <taxon>Bugula</taxon>
    </lineage>
</organism>
<dbReference type="Pfam" id="PF12796">
    <property type="entry name" value="Ank_2"/>
    <property type="match status" value="1"/>
</dbReference>
<dbReference type="SUPFAM" id="SSF48403">
    <property type="entry name" value="Ankyrin repeat"/>
    <property type="match status" value="1"/>
</dbReference>
<dbReference type="PANTHER" id="PTHR24126:SF14">
    <property type="entry name" value="ANK_REP_REGION DOMAIN-CONTAINING PROTEIN"/>
    <property type="match status" value="1"/>
</dbReference>
<keyword evidence="5" id="KW-1185">Reference proteome</keyword>
<feature type="domain" description="Caspase family p20" evidence="3">
    <location>
        <begin position="338"/>
        <end position="392"/>
    </location>
</feature>
<dbReference type="Proteomes" id="UP000593567">
    <property type="component" value="Unassembled WGS sequence"/>
</dbReference>
<dbReference type="Pfam" id="PF00023">
    <property type="entry name" value="Ank"/>
    <property type="match status" value="1"/>
</dbReference>
<protein>
    <submittedName>
        <fullName evidence="4">CASP2</fullName>
    </submittedName>
</protein>
<dbReference type="GO" id="GO:0004197">
    <property type="term" value="F:cysteine-type endopeptidase activity"/>
    <property type="evidence" value="ECO:0007669"/>
    <property type="project" value="InterPro"/>
</dbReference>
<keyword evidence="2" id="KW-0040">ANK repeat</keyword>
<dbReference type="EMBL" id="VXIV02001928">
    <property type="protein sequence ID" value="KAF6028666.1"/>
    <property type="molecule type" value="Genomic_DNA"/>
</dbReference>
<dbReference type="GO" id="GO:0006508">
    <property type="term" value="P:proteolysis"/>
    <property type="evidence" value="ECO:0007669"/>
    <property type="project" value="InterPro"/>
</dbReference>
<dbReference type="Gene3D" id="3.40.50.1460">
    <property type="match status" value="1"/>
</dbReference>